<feature type="transmembrane region" description="Helical" evidence="5">
    <location>
        <begin position="35"/>
        <end position="55"/>
    </location>
</feature>
<feature type="transmembrane region" description="Helical" evidence="5">
    <location>
        <begin position="129"/>
        <end position="150"/>
    </location>
</feature>
<keyword evidence="3 5" id="KW-1133">Transmembrane helix</keyword>
<feature type="transmembrane region" description="Helical" evidence="5">
    <location>
        <begin position="61"/>
        <end position="81"/>
    </location>
</feature>
<evidence type="ECO:0000313" key="6">
    <source>
        <dbReference type="EMBL" id="UOQ43926.1"/>
    </source>
</evidence>
<comment type="subcellular location">
    <subcellularLocation>
        <location evidence="1">Membrane</location>
        <topology evidence="1">Multi-pass membrane protein</topology>
    </subcellularLocation>
</comment>
<dbReference type="PANTHER" id="PTHR11040:SF70">
    <property type="entry name" value="OS05G0316100 PROTEIN"/>
    <property type="match status" value="1"/>
</dbReference>
<reference evidence="6 7" key="1">
    <citation type="submission" date="2022-04" db="EMBL/GenBank/DDBJ databases">
        <title>Halobacillus sp. isolated from saltern.</title>
        <authorList>
            <person name="Won M."/>
            <person name="Lee C.-M."/>
            <person name="Woen H.-Y."/>
            <person name="Kwon S.-W."/>
        </authorList>
    </citation>
    <scope>NUCLEOTIDE SEQUENCE [LARGE SCALE GENOMIC DNA]</scope>
    <source>
        <strain evidence="6 7">SSBR10-3</strain>
    </source>
</reference>
<evidence type="ECO:0000256" key="3">
    <source>
        <dbReference type="ARBA" id="ARBA00022989"/>
    </source>
</evidence>
<dbReference type="PANTHER" id="PTHR11040">
    <property type="entry name" value="ZINC/IRON TRANSPORTER"/>
    <property type="match status" value="1"/>
</dbReference>
<feature type="transmembrane region" description="Helical" evidence="5">
    <location>
        <begin position="187"/>
        <end position="207"/>
    </location>
</feature>
<feature type="transmembrane region" description="Helical" evidence="5">
    <location>
        <begin position="219"/>
        <end position="238"/>
    </location>
</feature>
<sequence length="239" mass="25863">MDAVHIFITTFTTTIGALPVLLIRNLSHRWKDSLLAFTAGIMVAASTYGLIPSALKLSSMSVLAAGILLGTFTLMLLEIVVPHHDLQHSKNNRHVNIHLFLIAMALHNLPEGISVGMSYASHYSDLGPVVAFAIGLQNLPEGFLIALFLFMQSVRGVKMVILVSATAMAEFLAGMAGLYFGESFTSLVPYGLAFSAGAMLFVVYKELIPESHGDGNERTSTFSFILGFLIMTVLTVNLR</sequence>
<gene>
    <name evidence="6" type="ORF">MUN89_18975</name>
</gene>
<dbReference type="Proteomes" id="UP000831787">
    <property type="component" value="Chromosome"/>
</dbReference>
<keyword evidence="4 5" id="KW-0472">Membrane</keyword>
<feature type="transmembrane region" description="Helical" evidence="5">
    <location>
        <begin position="6"/>
        <end position="23"/>
    </location>
</feature>
<protein>
    <submittedName>
        <fullName evidence="6">ZIP family metal transporter</fullName>
    </submittedName>
</protein>
<keyword evidence="2 5" id="KW-0812">Transmembrane</keyword>
<name>A0ABY4EHI5_9BACI</name>
<evidence type="ECO:0000256" key="4">
    <source>
        <dbReference type="ARBA" id="ARBA00023136"/>
    </source>
</evidence>
<proteinExistence type="predicted"/>
<dbReference type="RefSeq" id="WP_244709470.1">
    <property type="nucleotide sequence ID" value="NZ_CP095073.1"/>
</dbReference>
<evidence type="ECO:0000256" key="1">
    <source>
        <dbReference type="ARBA" id="ARBA00004141"/>
    </source>
</evidence>
<keyword evidence="7" id="KW-1185">Reference proteome</keyword>
<feature type="transmembrane region" description="Helical" evidence="5">
    <location>
        <begin position="159"/>
        <end position="181"/>
    </location>
</feature>
<dbReference type="Pfam" id="PF02535">
    <property type="entry name" value="Zip"/>
    <property type="match status" value="1"/>
</dbReference>
<evidence type="ECO:0000256" key="5">
    <source>
        <dbReference type="SAM" id="Phobius"/>
    </source>
</evidence>
<accession>A0ABY4EHI5</accession>
<dbReference type="InterPro" id="IPR003689">
    <property type="entry name" value="ZIP"/>
</dbReference>
<evidence type="ECO:0000313" key="7">
    <source>
        <dbReference type="Proteomes" id="UP000831787"/>
    </source>
</evidence>
<dbReference type="EMBL" id="CP095073">
    <property type="protein sequence ID" value="UOQ43926.1"/>
    <property type="molecule type" value="Genomic_DNA"/>
</dbReference>
<feature type="transmembrane region" description="Helical" evidence="5">
    <location>
        <begin position="93"/>
        <end position="109"/>
    </location>
</feature>
<organism evidence="6 7">
    <name type="scientific">Halobacillus salinarum</name>
    <dbReference type="NCBI Taxonomy" id="2932257"/>
    <lineage>
        <taxon>Bacteria</taxon>
        <taxon>Bacillati</taxon>
        <taxon>Bacillota</taxon>
        <taxon>Bacilli</taxon>
        <taxon>Bacillales</taxon>
        <taxon>Bacillaceae</taxon>
        <taxon>Halobacillus</taxon>
    </lineage>
</organism>
<evidence type="ECO:0000256" key="2">
    <source>
        <dbReference type="ARBA" id="ARBA00022692"/>
    </source>
</evidence>